<evidence type="ECO:0000313" key="3">
    <source>
        <dbReference type="EMBL" id="KAK2951935.1"/>
    </source>
</evidence>
<feature type="compositionally biased region" description="Basic and acidic residues" evidence="2">
    <location>
        <begin position="21"/>
        <end position="31"/>
    </location>
</feature>
<name>A0ABQ9XKD7_9EUKA</name>
<proteinExistence type="predicted"/>
<feature type="coiled-coil region" evidence="1">
    <location>
        <begin position="186"/>
        <end position="320"/>
    </location>
</feature>
<organism evidence="3 4">
    <name type="scientific">Blattamonas nauphoetae</name>
    <dbReference type="NCBI Taxonomy" id="2049346"/>
    <lineage>
        <taxon>Eukaryota</taxon>
        <taxon>Metamonada</taxon>
        <taxon>Preaxostyla</taxon>
        <taxon>Oxymonadida</taxon>
        <taxon>Blattamonas</taxon>
    </lineage>
</organism>
<feature type="region of interest" description="Disordered" evidence="2">
    <location>
        <begin position="643"/>
        <end position="662"/>
    </location>
</feature>
<evidence type="ECO:0000256" key="2">
    <source>
        <dbReference type="SAM" id="MobiDB-lite"/>
    </source>
</evidence>
<protein>
    <submittedName>
        <fullName evidence="3">Uncharacterized protein</fullName>
    </submittedName>
</protein>
<evidence type="ECO:0000313" key="4">
    <source>
        <dbReference type="Proteomes" id="UP001281761"/>
    </source>
</evidence>
<feature type="coiled-coil region" evidence="1">
    <location>
        <begin position="775"/>
        <end position="837"/>
    </location>
</feature>
<feature type="coiled-coil region" evidence="1">
    <location>
        <begin position="677"/>
        <end position="746"/>
    </location>
</feature>
<dbReference type="Proteomes" id="UP001281761">
    <property type="component" value="Unassembled WGS sequence"/>
</dbReference>
<accession>A0ABQ9XKD7</accession>
<dbReference type="EMBL" id="JARBJD010000111">
    <property type="protein sequence ID" value="KAK2951935.1"/>
    <property type="molecule type" value="Genomic_DNA"/>
</dbReference>
<feature type="region of interest" description="Disordered" evidence="2">
    <location>
        <begin position="1"/>
        <end position="122"/>
    </location>
</feature>
<comment type="caution">
    <text evidence="3">The sequence shown here is derived from an EMBL/GenBank/DDBJ whole genome shotgun (WGS) entry which is preliminary data.</text>
</comment>
<evidence type="ECO:0000256" key="1">
    <source>
        <dbReference type="SAM" id="Coils"/>
    </source>
</evidence>
<gene>
    <name evidence="3" type="ORF">BLNAU_13172</name>
</gene>
<keyword evidence="1" id="KW-0175">Coiled coil</keyword>
<keyword evidence="4" id="KW-1185">Reference proteome</keyword>
<feature type="compositionally biased region" description="Low complexity" evidence="2">
    <location>
        <begin position="103"/>
        <end position="119"/>
    </location>
</feature>
<feature type="coiled-coil region" evidence="1">
    <location>
        <begin position="502"/>
        <end position="627"/>
    </location>
</feature>
<feature type="coiled-coil region" evidence="1">
    <location>
        <begin position="402"/>
        <end position="476"/>
    </location>
</feature>
<reference evidence="3 4" key="1">
    <citation type="journal article" date="2022" name="bioRxiv">
        <title>Genomics of Preaxostyla Flagellates Illuminates Evolutionary Transitions and the Path Towards Mitochondrial Loss.</title>
        <authorList>
            <person name="Novak L.V.F."/>
            <person name="Treitli S.C."/>
            <person name="Pyrih J."/>
            <person name="Halakuc P."/>
            <person name="Pipaliya S.V."/>
            <person name="Vacek V."/>
            <person name="Brzon O."/>
            <person name="Soukal P."/>
            <person name="Eme L."/>
            <person name="Dacks J.B."/>
            <person name="Karnkowska A."/>
            <person name="Elias M."/>
            <person name="Hampl V."/>
        </authorList>
    </citation>
    <scope>NUCLEOTIDE SEQUENCE [LARGE SCALE GENOMIC DNA]</scope>
    <source>
        <strain evidence="3">NAU3</strain>
        <tissue evidence="3">Gut</tissue>
    </source>
</reference>
<sequence length="841" mass="98502">MDFTSIAEFVEQSAHSPRNLSPKDRHNHFDSVPKQQTPAAESPERKESKPLSPPLPIVPISDPSLEKPYAHRTPPRHSHHRRRPHHKSRSKHRSRHRHRHSSSHSPSDSSSTSTASSSSEVHVKIHRATPALSSPPLLQSQTSPFRTAFQQTIQPHVLFTAASSPFSPFSVLSPSKRPDPQQSQSEIDLQAKADQYQETIKQLEAELDNVNQQKHEQETLTSQLRDERDRLQHQLKSLQQHFSENEQIRKETEKQQREHLEQVELQAQKQIDQQRRAIRKMKEQLITKSQQSLIDMEKAIENKQQDMQFLQNAVKQSSDVLGEIDRRARSIVSRVCEGRRKLKDTNTTNDPERLERSISLVDGIETRFESDWTERKAKMKNGRGSDALEALNGLNIATFAQIEKAADALQLIQEQRSSEREEERNALLLKREAETEKVIAENQRLEREKQQLERELELMEQEMDEIKDLLQSWVDKEKQWKARAELDQERIQSLTDSSTQLSRDLQQNKHDFEQIAEEAEKRRLEAEWKNDELQSKLLEQEENFRLLENETKEKLDAMKEKMRNLSQVEQSRLDLEYELGIRAREKERVEKERDDALREKEETVQRQQTLELQLQAVQKQLAETQAEIKMKDVLLAGQAEEASKLRQAEKSTQQKWEEREHEITEREGRVNLMMERIRDLTEALSTKEDIIADLQTTVDELNQERIDTDAHIDELEEDLKTKDETIELVQKEVSKLQSDYQNVVKQKGQAEAATKREEERVKEKDAQLDVLHGKVQEIEESIQQLRWALNEKDEMLKEEKSKYLFLEDEMKEILRENETVKKENKTIQDKMRMLNQALSTF</sequence>
<feature type="compositionally biased region" description="Basic residues" evidence="2">
    <location>
        <begin position="73"/>
        <end position="102"/>
    </location>
</feature>